<evidence type="ECO:0000313" key="6">
    <source>
        <dbReference type="Proteomes" id="UP000588186"/>
    </source>
</evidence>
<dbReference type="Gene3D" id="2.40.100.10">
    <property type="entry name" value="Cyclophilin-like"/>
    <property type="match status" value="1"/>
</dbReference>
<reference evidence="5 6" key="1">
    <citation type="submission" date="2020-07" db="EMBL/GenBank/DDBJ databases">
        <authorList>
            <person name="Criscuolo A."/>
        </authorList>
    </citation>
    <scope>NUCLEOTIDE SEQUENCE [LARGE SCALE GENOMIC DNA]</scope>
    <source>
        <strain evidence="5">CIP107946</strain>
    </source>
</reference>
<dbReference type="Proteomes" id="UP000588186">
    <property type="component" value="Unassembled WGS sequence"/>
</dbReference>
<dbReference type="InterPro" id="IPR052708">
    <property type="entry name" value="PxpC"/>
</dbReference>
<dbReference type="SMART" id="SM00797">
    <property type="entry name" value="AHS2"/>
    <property type="match status" value="1"/>
</dbReference>
<evidence type="ECO:0000259" key="4">
    <source>
        <dbReference type="SMART" id="SM00797"/>
    </source>
</evidence>
<evidence type="ECO:0000313" key="5">
    <source>
        <dbReference type="EMBL" id="CAD2070674.1"/>
    </source>
</evidence>
<evidence type="ECO:0000256" key="3">
    <source>
        <dbReference type="ARBA" id="ARBA00022840"/>
    </source>
</evidence>
<evidence type="ECO:0000256" key="2">
    <source>
        <dbReference type="ARBA" id="ARBA00022801"/>
    </source>
</evidence>
<dbReference type="Pfam" id="PF02626">
    <property type="entry name" value="CT_A_B"/>
    <property type="match status" value="2"/>
</dbReference>
<dbReference type="GO" id="GO:0005524">
    <property type="term" value="F:ATP binding"/>
    <property type="evidence" value="ECO:0007669"/>
    <property type="project" value="UniProtKB-KW"/>
</dbReference>
<evidence type="ECO:0000256" key="1">
    <source>
        <dbReference type="ARBA" id="ARBA00022741"/>
    </source>
</evidence>
<dbReference type="InterPro" id="IPR003778">
    <property type="entry name" value="CT_A_B"/>
</dbReference>
<dbReference type="RefSeq" id="WP_186075807.1">
    <property type="nucleotide sequence ID" value="NZ_CAJEWB010000002.1"/>
</dbReference>
<dbReference type="GO" id="GO:0016787">
    <property type="term" value="F:hydrolase activity"/>
    <property type="evidence" value="ECO:0007669"/>
    <property type="project" value="UniProtKB-KW"/>
</dbReference>
<name>A0A6V7R0S6_9BACL</name>
<protein>
    <submittedName>
        <fullName evidence="5">KipI antagonist</fullName>
    </submittedName>
</protein>
<gene>
    <name evidence="5" type="primary">kipA_1</name>
    <name evidence="5" type="ORF">JEOPIN946_00068</name>
</gene>
<keyword evidence="6" id="KW-1185">Reference proteome</keyword>
<sequence>MSIIIQDKGLLTNIQSSNGAVDSLSPQLANKLVGNSVDADTVEMVVRPAVIQFTEPTVIAFSGAFFKALVGDKVIYPNRIYIFDKGDILQFTDINHGSRIYLAVAGGIRYEKSNILESGDEIIMCRDYTELHDEIFNMMRNNETVSWGIDTYALAEICLSDDFHIVRRDDTPDDIYEQLVEREYKIVGERNRFAIYAKGEEIEFDPDRIDNYGILGGVFIQDNQPVMAFNDFVTSTSLPHIGTIPSYHMHKLAQKTNGSLIKFKVIEAEDAHVELYKFQMWKKTIFKAIDYKIKKELVKEKM</sequence>
<keyword evidence="2" id="KW-0378">Hydrolase</keyword>
<organism evidence="5 6">
    <name type="scientific">Phocicoccus pinnipedialis</name>
    <dbReference type="NCBI Taxonomy" id="110845"/>
    <lineage>
        <taxon>Bacteria</taxon>
        <taxon>Bacillati</taxon>
        <taxon>Bacillota</taxon>
        <taxon>Bacilli</taxon>
        <taxon>Bacillales</taxon>
        <taxon>Salinicoccaceae</taxon>
        <taxon>Phocicoccus</taxon>
    </lineage>
</organism>
<dbReference type="InterPro" id="IPR029000">
    <property type="entry name" value="Cyclophilin-like_dom_sf"/>
</dbReference>
<keyword evidence="1" id="KW-0547">Nucleotide-binding</keyword>
<dbReference type="EMBL" id="CAJEWB010000002">
    <property type="protein sequence ID" value="CAD2070674.1"/>
    <property type="molecule type" value="Genomic_DNA"/>
</dbReference>
<dbReference type="PANTHER" id="PTHR43309:SF5">
    <property type="entry name" value="5-OXOPROLINASE SUBUNIT C"/>
    <property type="match status" value="1"/>
</dbReference>
<comment type="caution">
    <text evidence="5">The sequence shown here is derived from an EMBL/GenBank/DDBJ whole genome shotgun (WGS) entry which is preliminary data.</text>
</comment>
<dbReference type="AlphaFoldDB" id="A0A6V7R0S6"/>
<keyword evidence="3" id="KW-0067">ATP-binding</keyword>
<feature type="domain" description="Carboxyltransferase" evidence="4">
    <location>
        <begin position="16"/>
        <end position="281"/>
    </location>
</feature>
<proteinExistence type="predicted"/>
<accession>A0A6V7R0S6</accession>
<dbReference type="PANTHER" id="PTHR43309">
    <property type="entry name" value="5-OXOPROLINASE SUBUNIT C"/>
    <property type="match status" value="1"/>
</dbReference>